<gene>
    <name evidence="11" type="ORF">Syun_016223</name>
</gene>
<evidence type="ECO:0000256" key="1">
    <source>
        <dbReference type="ARBA" id="ARBA00004479"/>
    </source>
</evidence>
<feature type="domain" description="Leucine-rich repeat-containing N-terminal plant-type" evidence="10">
    <location>
        <begin position="92"/>
        <end position="129"/>
    </location>
</feature>
<proteinExistence type="predicted"/>
<name>A0AAP0J755_9MAGN</name>
<dbReference type="SUPFAM" id="SSF52058">
    <property type="entry name" value="L domain-like"/>
    <property type="match status" value="1"/>
</dbReference>
<evidence type="ECO:0000313" key="12">
    <source>
        <dbReference type="Proteomes" id="UP001420932"/>
    </source>
</evidence>
<dbReference type="GO" id="GO:0016020">
    <property type="term" value="C:membrane"/>
    <property type="evidence" value="ECO:0007669"/>
    <property type="project" value="UniProtKB-SubCell"/>
</dbReference>
<dbReference type="Pfam" id="PF13855">
    <property type="entry name" value="LRR_8"/>
    <property type="match status" value="1"/>
</dbReference>
<dbReference type="Pfam" id="PF08263">
    <property type="entry name" value="LRRNT_2"/>
    <property type="match status" value="1"/>
</dbReference>
<keyword evidence="7 9" id="KW-0472">Membrane</keyword>
<dbReference type="InterPro" id="IPR013210">
    <property type="entry name" value="LRR_N_plant-typ"/>
</dbReference>
<sequence>MKHNTEVILDCLSPPLHSLLYNSLLKILQIERINRTRKHKLSIVCKVNMAIASIQSAILLSFLVLFLGPYLQTAKLCSCSDDHKVGKCHSIERLALLDFKKGVEDPSNLLSTWRLENEDCCKWHGVGCNNVTGYVEELDLNAIKNKAQATRLSGGISPALAQLKHLKYLDLRDNAFRNIPDQFIGSVKELRYLDLSRNCFEGRLPQQLGNLSYLHHLGLSDTCFSI</sequence>
<feature type="transmembrane region" description="Helical" evidence="9">
    <location>
        <begin position="47"/>
        <end position="71"/>
    </location>
</feature>
<dbReference type="Proteomes" id="UP001420932">
    <property type="component" value="Unassembled WGS sequence"/>
</dbReference>
<keyword evidence="6 9" id="KW-1133">Transmembrane helix</keyword>
<protein>
    <recommendedName>
        <fullName evidence="10">Leucine-rich repeat-containing N-terminal plant-type domain-containing protein</fullName>
    </recommendedName>
</protein>
<accession>A0AAP0J755</accession>
<dbReference type="PANTHER" id="PTHR48063">
    <property type="entry name" value="LRR RECEPTOR-LIKE KINASE"/>
    <property type="match status" value="1"/>
</dbReference>
<reference evidence="11 12" key="1">
    <citation type="submission" date="2024-01" db="EMBL/GenBank/DDBJ databases">
        <title>Genome assemblies of Stephania.</title>
        <authorList>
            <person name="Yang L."/>
        </authorList>
    </citation>
    <scope>NUCLEOTIDE SEQUENCE [LARGE SCALE GENOMIC DNA]</scope>
    <source>
        <strain evidence="11">YNDBR</strain>
        <tissue evidence="11">Leaf</tissue>
    </source>
</reference>
<dbReference type="AlphaFoldDB" id="A0AAP0J755"/>
<evidence type="ECO:0000256" key="5">
    <source>
        <dbReference type="ARBA" id="ARBA00022737"/>
    </source>
</evidence>
<dbReference type="InterPro" id="IPR046956">
    <property type="entry name" value="RLP23-like"/>
</dbReference>
<keyword evidence="2" id="KW-0433">Leucine-rich repeat</keyword>
<keyword evidence="12" id="KW-1185">Reference proteome</keyword>
<evidence type="ECO:0000313" key="11">
    <source>
        <dbReference type="EMBL" id="KAK9127426.1"/>
    </source>
</evidence>
<evidence type="ECO:0000259" key="10">
    <source>
        <dbReference type="Pfam" id="PF08263"/>
    </source>
</evidence>
<dbReference type="InterPro" id="IPR001611">
    <property type="entry name" value="Leu-rich_rpt"/>
</dbReference>
<organism evidence="11 12">
    <name type="scientific">Stephania yunnanensis</name>
    <dbReference type="NCBI Taxonomy" id="152371"/>
    <lineage>
        <taxon>Eukaryota</taxon>
        <taxon>Viridiplantae</taxon>
        <taxon>Streptophyta</taxon>
        <taxon>Embryophyta</taxon>
        <taxon>Tracheophyta</taxon>
        <taxon>Spermatophyta</taxon>
        <taxon>Magnoliopsida</taxon>
        <taxon>Ranunculales</taxon>
        <taxon>Menispermaceae</taxon>
        <taxon>Menispermoideae</taxon>
        <taxon>Cissampelideae</taxon>
        <taxon>Stephania</taxon>
    </lineage>
</organism>
<comment type="subcellular location">
    <subcellularLocation>
        <location evidence="1">Membrane</location>
        <topology evidence="1">Single-pass type I membrane protein</topology>
    </subcellularLocation>
</comment>
<keyword evidence="4" id="KW-0732">Signal</keyword>
<evidence type="ECO:0000256" key="6">
    <source>
        <dbReference type="ARBA" id="ARBA00022989"/>
    </source>
</evidence>
<dbReference type="Gene3D" id="3.80.10.10">
    <property type="entry name" value="Ribonuclease Inhibitor"/>
    <property type="match status" value="1"/>
</dbReference>
<evidence type="ECO:0000256" key="8">
    <source>
        <dbReference type="ARBA" id="ARBA00023180"/>
    </source>
</evidence>
<evidence type="ECO:0000256" key="4">
    <source>
        <dbReference type="ARBA" id="ARBA00022729"/>
    </source>
</evidence>
<evidence type="ECO:0000256" key="7">
    <source>
        <dbReference type="ARBA" id="ARBA00023136"/>
    </source>
</evidence>
<dbReference type="FunFam" id="3.80.10.10:FF:000129">
    <property type="entry name" value="Leucine-rich repeat receptor-like kinase"/>
    <property type="match status" value="1"/>
</dbReference>
<evidence type="ECO:0000256" key="3">
    <source>
        <dbReference type="ARBA" id="ARBA00022692"/>
    </source>
</evidence>
<keyword evidence="5" id="KW-0677">Repeat</keyword>
<keyword evidence="3 9" id="KW-0812">Transmembrane</keyword>
<evidence type="ECO:0000256" key="2">
    <source>
        <dbReference type="ARBA" id="ARBA00022614"/>
    </source>
</evidence>
<dbReference type="InterPro" id="IPR032675">
    <property type="entry name" value="LRR_dom_sf"/>
</dbReference>
<evidence type="ECO:0000256" key="9">
    <source>
        <dbReference type="SAM" id="Phobius"/>
    </source>
</evidence>
<dbReference type="EMBL" id="JBBNAF010000007">
    <property type="protein sequence ID" value="KAK9127426.1"/>
    <property type="molecule type" value="Genomic_DNA"/>
</dbReference>
<keyword evidence="8" id="KW-0325">Glycoprotein</keyword>
<comment type="caution">
    <text evidence="11">The sequence shown here is derived from an EMBL/GenBank/DDBJ whole genome shotgun (WGS) entry which is preliminary data.</text>
</comment>